<proteinExistence type="predicted"/>
<evidence type="ECO:0000313" key="3">
    <source>
        <dbReference type="Proteomes" id="UP000322873"/>
    </source>
</evidence>
<organism evidence="2 3">
    <name type="scientific">Monilinia fructicola</name>
    <name type="common">Brown rot fungus</name>
    <name type="synonym">Ciboria fructicola</name>
    <dbReference type="NCBI Taxonomy" id="38448"/>
    <lineage>
        <taxon>Eukaryota</taxon>
        <taxon>Fungi</taxon>
        <taxon>Dikarya</taxon>
        <taxon>Ascomycota</taxon>
        <taxon>Pezizomycotina</taxon>
        <taxon>Leotiomycetes</taxon>
        <taxon>Helotiales</taxon>
        <taxon>Sclerotiniaceae</taxon>
        <taxon>Monilinia</taxon>
    </lineage>
</organism>
<evidence type="ECO:0000256" key="1">
    <source>
        <dbReference type="SAM" id="MobiDB-lite"/>
    </source>
</evidence>
<dbReference type="Proteomes" id="UP000322873">
    <property type="component" value="Unassembled WGS sequence"/>
</dbReference>
<feature type="compositionally biased region" description="Low complexity" evidence="1">
    <location>
        <begin position="267"/>
        <end position="284"/>
    </location>
</feature>
<feature type="region of interest" description="Disordered" evidence="1">
    <location>
        <begin position="197"/>
        <end position="313"/>
    </location>
</feature>
<dbReference type="EMBL" id="VICG01000007">
    <property type="protein sequence ID" value="KAA8570477.1"/>
    <property type="molecule type" value="Genomic_DNA"/>
</dbReference>
<comment type="caution">
    <text evidence="2">The sequence shown here is derived from an EMBL/GenBank/DDBJ whole genome shotgun (WGS) entry which is preliminary data.</text>
</comment>
<gene>
    <name evidence="2" type="ORF">EYC84_002752</name>
</gene>
<feature type="compositionally biased region" description="Polar residues" evidence="1">
    <location>
        <begin position="228"/>
        <end position="264"/>
    </location>
</feature>
<evidence type="ECO:0000313" key="2">
    <source>
        <dbReference type="EMBL" id="KAA8570477.1"/>
    </source>
</evidence>
<name>A0A5M9JP44_MONFR</name>
<reference evidence="2 3" key="1">
    <citation type="submission" date="2019-06" db="EMBL/GenBank/DDBJ databases">
        <title>Genome Sequence of the Brown Rot Fungal Pathogen Monilinia fructicola.</title>
        <authorList>
            <person name="De Miccolis Angelini R.M."/>
            <person name="Landi L."/>
            <person name="Abate D."/>
            <person name="Pollastro S."/>
            <person name="Romanazzi G."/>
            <person name="Faretra F."/>
        </authorList>
    </citation>
    <scope>NUCLEOTIDE SEQUENCE [LARGE SCALE GENOMIC DNA]</scope>
    <source>
        <strain evidence="2 3">Mfrc123</strain>
    </source>
</reference>
<keyword evidence="3" id="KW-1185">Reference proteome</keyword>
<dbReference type="VEuPathDB" id="FungiDB:MFRU_031g00800"/>
<accession>A0A5M9JP44</accession>
<sequence length="333" mass="37598">MQRYLTQGVEATRTLDEFVAYSDVKSPEKGDSIPAQVEILYRDINSMIDTLGVNAKALKSFIKGHTEQYKDDRGRKDLEDDETWCLDEIDALSYIVEKELGRELEMGKIQDVDNKIETCENLEKETFKLRQRFEDVKRTVQSHTNPDQLAIARGQPLNAEQATQQHDLRRDYLKFQKLLSEAEEGLTVLRARIVSQNSGGNAKTAAPTMRKLRFSTTSRESSPALKTPQKNTNRLSMRVNTPGTSSTSRMFYTPESQFKNSTSRRLGGSAFMMSGSGSIYGSPSPRKKISGYSPEEKSELSEAARRKRDARDKLRIAVKSAGVKVRPVQDDGW</sequence>
<feature type="compositionally biased region" description="Basic and acidic residues" evidence="1">
    <location>
        <begin position="294"/>
        <end position="313"/>
    </location>
</feature>
<dbReference type="AlphaFoldDB" id="A0A5M9JP44"/>
<protein>
    <submittedName>
        <fullName evidence="2">Uncharacterized protein</fullName>
    </submittedName>
</protein>